<sequence>MENDMTIEDDISTLRMDDDEDDLLGEDIDDELSVMIEPSATDERTVYKDSTEEDGKGAVAKDTNTVAGDEVESATEAETELSVEVEGLETLVKEPPQQQQDNNNNQRDDASFVSCMNNRTVQVAVRVRPLLGNEKKPCLEALYERKNLTSHARDRSRRKHHSILRVGDEEGPTYCYDEVFPENSSQEDIYEHRVAPLVDRCLAGYNATIVAYGQTGSGKTYTMTGPPVGDNEIKESEVGVIPRALRDLFEGLEARSDQSVAGYSCLVKHTSHVRVQFLELYMDDIRDLLRDPDDKKPARKVTLRCIGEKEPDVIGSCKPTVTTADEALELLKKGLQRRATGATSMNATSSRSHAIFSVMVEQQTTMTGAVSKGSHVKRSRFHLCDLAGSERQKRIFSDVSDAQQRLRKGEVCQINMGLLALGNVISALGDPKRASSNGYVPYRDSKLTLLLKGSLGGNHHTLMIACVSPAVENKEETTNALRYANRAKNITNHVVVNLDRRSQLLNQLQSQFQSLANDLLVAYEQDTTGGVDFRNLLETIAAGEQSGKVGPSETKTKPPKPITPPVPSLSASADGSPRPSRHVSMIPRLRSAMKQPEPVKIAQAEPVKNDITDEEIPGRLAGYEKEIKALRGELQVAKHELVVALASDRNPPDDGSISDLSESSFPSRIGSVKRFDSQDSVEVRGLRRRLCRRLETLQGGKDSDQQYSNEMKQYYEKVKNMSAALQQKEDAKAVLMQRWQECNVENKGDQRISSTRQIGLPRICASAVVYMSVVYCVASTIYSAC</sequence>
<dbReference type="GO" id="GO:0007052">
    <property type="term" value="P:mitotic spindle organization"/>
    <property type="evidence" value="ECO:0007669"/>
    <property type="project" value="TreeGrafter"/>
</dbReference>
<dbReference type="GO" id="GO:0051231">
    <property type="term" value="P:spindle elongation"/>
    <property type="evidence" value="ECO:0007669"/>
    <property type="project" value="TreeGrafter"/>
</dbReference>
<dbReference type="SMART" id="SM00129">
    <property type="entry name" value="KISc"/>
    <property type="match status" value="1"/>
</dbReference>
<reference evidence="11" key="1">
    <citation type="submission" date="2020-06" db="EMBL/GenBank/DDBJ databases">
        <authorList>
            <consortium name="Plant Systems Biology data submission"/>
        </authorList>
    </citation>
    <scope>NUCLEOTIDE SEQUENCE</scope>
    <source>
        <strain evidence="11">D6</strain>
    </source>
</reference>
<evidence type="ECO:0000256" key="8">
    <source>
        <dbReference type="SAM" id="Coils"/>
    </source>
</evidence>
<dbReference type="PROSITE" id="PS50067">
    <property type="entry name" value="KINESIN_MOTOR_2"/>
    <property type="match status" value="1"/>
</dbReference>
<dbReference type="GO" id="GO:0005874">
    <property type="term" value="C:microtubule"/>
    <property type="evidence" value="ECO:0007669"/>
    <property type="project" value="UniProtKB-KW"/>
</dbReference>
<dbReference type="EMBL" id="CAICTM010001568">
    <property type="protein sequence ID" value="CAB9524696.1"/>
    <property type="molecule type" value="Genomic_DNA"/>
</dbReference>
<proteinExistence type="inferred from homology"/>
<dbReference type="PROSITE" id="PS00411">
    <property type="entry name" value="KINESIN_MOTOR_1"/>
    <property type="match status" value="1"/>
</dbReference>
<gene>
    <name evidence="11" type="ORF">SEMRO_1570_G283230.1</name>
</gene>
<feature type="domain" description="Kinesin motor" evidence="10">
    <location>
        <begin position="120"/>
        <end position="490"/>
    </location>
</feature>
<dbReference type="GO" id="GO:0003777">
    <property type="term" value="F:microtubule motor activity"/>
    <property type="evidence" value="ECO:0007669"/>
    <property type="project" value="InterPro"/>
</dbReference>
<evidence type="ECO:0000256" key="3">
    <source>
        <dbReference type="ARBA" id="ARBA00022741"/>
    </source>
</evidence>
<keyword evidence="3 6" id="KW-0547">Nucleotide-binding</keyword>
<comment type="subcellular location">
    <subcellularLocation>
        <location evidence="1">Cytoplasm</location>
    </subcellularLocation>
</comment>
<dbReference type="PANTHER" id="PTHR47969:SF15">
    <property type="entry name" value="CHROMOSOME-ASSOCIATED KINESIN KIF4A-RELATED"/>
    <property type="match status" value="1"/>
</dbReference>
<keyword evidence="7" id="KW-0493">Microtubule</keyword>
<keyword evidence="4 6" id="KW-0067">ATP-binding</keyword>
<dbReference type="PANTHER" id="PTHR47969">
    <property type="entry name" value="CHROMOSOME-ASSOCIATED KINESIN KIF4A-RELATED"/>
    <property type="match status" value="1"/>
</dbReference>
<keyword evidence="6 7" id="KW-0505">Motor protein</keyword>
<comment type="similarity">
    <text evidence="6 7">Belongs to the TRAFAC class myosin-kinesin ATPase superfamily. Kinesin family.</text>
</comment>
<dbReference type="InterPro" id="IPR036961">
    <property type="entry name" value="Kinesin_motor_dom_sf"/>
</dbReference>
<evidence type="ECO:0000256" key="1">
    <source>
        <dbReference type="ARBA" id="ARBA00004496"/>
    </source>
</evidence>
<keyword evidence="12" id="KW-1185">Reference proteome</keyword>
<comment type="caution">
    <text evidence="11">The sequence shown here is derived from an EMBL/GenBank/DDBJ whole genome shotgun (WGS) entry which is preliminary data.</text>
</comment>
<evidence type="ECO:0000256" key="4">
    <source>
        <dbReference type="ARBA" id="ARBA00022840"/>
    </source>
</evidence>
<name>A0A9N8HSV1_9STRA</name>
<dbReference type="Proteomes" id="UP001153069">
    <property type="component" value="Unassembled WGS sequence"/>
</dbReference>
<evidence type="ECO:0000256" key="7">
    <source>
        <dbReference type="RuleBase" id="RU000394"/>
    </source>
</evidence>
<feature type="compositionally biased region" description="Acidic residues" evidence="9">
    <location>
        <begin position="69"/>
        <end position="81"/>
    </location>
</feature>
<dbReference type="AlphaFoldDB" id="A0A9N8HSV1"/>
<evidence type="ECO:0000256" key="6">
    <source>
        <dbReference type="PROSITE-ProRule" id="PRU00283"/>
    </source>
</evidence>
<keyword evidence="5 8" id="KW-0175">Coiled coil</keyword>
<dbReference type="Gene3D" id="3.40.850.10">
    <property type="entry name" value="Kinesin motor domain"/>
    <property type="match status" value="1"/>
</dbReference>
<feature type="coiled-coil region" evidence="8">
    <location>
        <begin position="711"/>
        <end position="738"/>
    </location>
</feature>
<evidence type="ECO:0000259" key="10">
    <source>
        <dbReference type="PROSITE" id="PS50067"/>
    </source>
</evidence>
<dbReference type="GO" id="GO:0005524">
    <property type="term" value="F:ATP binding"/>
    <property type="evidence" value="ECO:0007669"/>
    <property type="project" value="UniProtKB-UniRule"/>
</dbReference>
<dbReference type="SUPFAM" id="SSF52540">
    <property type="entry name" value="P-loop containing nucleoside triphosphate hydrolases"/>
    <property type="match status" value="1"/>
</dbReference>
<dbReference type="GO" id="GO:0008017">
    <property type="term" value="F:microtubule binding"/>
    <property type="evidence" value="ECO:0007669"/>
    <property type="project" value="InterPro"/>
</dbReference>
<evidence type="ECO:0000256" key="5">
    <source>
        <dbReference type="ARBA" id="ARBA00023054"/>
    </source>
</evidence>
<dbReference type="PRINTS" id="PR00380">
    <property type="entry name" value="KINESINHEAVY"/>
</dbReference>
<protein>
    <recommendedName>
        <fullName evidence="7">Kinesin-like protein</fullName>
    </recommendedName>
</protein>
<feature type="binding site" evidence="6">
    <location>
        <begin position="213"/>
        <end position="220"/>
    </location>
    <ligand>
        <name>ATP</name>
        <dbReference type="ChEBI" id="CHEBI:30616"/>
    </ligand>
</feature>
<dbReference type="InterPro" id="IPR001752">
    <property type="entry name" value="Kinesin_motor_dom"/>
</dbReference>
<evidence type="ECO:0000313" key="11">
    <source>
        <dbReference type="EMBL" id="CAB9524696.1"/>
    </source>
</evidence>
<feature type="region of interest" description="Disordered" evidence="9">
    <location>
        <begin position="544"/>
        <end position="582"/>
    </location>
</feature>
<dbReference type="InterPro" id="IPR019821">
    <property type="entry name" value="Kinesin_motor_CS"/>
</dbReference>
<dbReference type="Pfam" id="PF00225">
    <property type="entry name" value="Kinesin"/>
    <property type="match status" value="1"/>
</dbReference>
<organism evidence="11 12">
    <name type="scientific">Seminavis robusta</name>
    <dbReference type="NCBI Taxonomy" id="568900"/>
    <lineage>
        <taxon>Eukaryota</taxon>
        <taxon>Sar</taxon>
        <taxon>Stramenopiles</taxon>
        <taxon>Ochrophyta</taxon>
        <taxon>Bacillariophyta</taxon>
        <taxon>Bacillariophyceae</taxon>
        <taxon>Bacillariophycidae</taxon>
        <taxon>Naviculales</taxon>
        <taxon>Naviculaceae</taxon>
        <taxon>Seminavis</taxon>
    </lineage>
</organism>
<evidence type="ECO:0000313" key="12">
    <source>
        <dbReference type="Proteomes" id="UP001153069"/>
    </source>
</evidence>
<dbReference type="InterPro" id="IPR027417">
    <property type="entry name" value="P-loop_NTPase"/>
</dbReference>
<accession>A0A9N8HSV1</accession>
<evidence type="ECO:0000256" key="9">
    <source>
        <dbReference type="SAM" id="MobiDB-lite"/>
    </source>
</evidence>
<dbReference type="GO" id="GO:0005737">
    <property type="term" value="C:cytoplasm"/>
    <property type="evidence" value="ECO:0007669"/>
    <property type="project" value="UniProtKB-SubCell"/>
</dbReference>
<feature type="region of interest" description="Disordered" evidence="9">
    <location>
        <begin position="43"/>
        <end position="81"/>
    </location>
</feature>
<dbReference type="GO" id="GO:0007018">
    <property type="term" value="P:microtubule-based movement"/>
    <property type="evidence" value="ECO:0007669"/>
    <property type="project" value="InterPro"/>
</dbReference>
<evidence type="ECO:0000256" key="2">
    <source>
        <dbReference type="ARBA" id="ARBA00022490"/>
    </source>
</evidence>
<dbReference type="OrthoDB" id="3176171at2759"/>
<dbReference type="GO" id="GO:0005875">
    <property type="term" value="C:microtubule associated complex"/>
    <property type="evidence" value="ECO:0007669"/>
    <property type="project" value="TreeGrafter"/>
</dbReference>
<keyword evidence="2" id="KW-0963">Cytoplasm</keyword>
<dbReference type="InterPro" id="IPR027640">
    <property type="entry name" value="Kinesin-like_fam"/>
</dbReference>
<feature type="compositionally biased region" description="Basic and acidic residues" evidence="9">
    <location>
        <begin position="43"/>
        <end position="56"/>
    </location>
</feature>